<name>A0A368G3S6_ANCCA</name>
<proteinExistence type="predicted"/>
<accession>A0A368G3S6</accession>
<dbReference type="InterPro" id="IPR036388">
    <property type="entry name" value="WH-like_DNA-bd_sf"/>
</dbReference>
<dbReference type="Gene3D" id="1.10.10.10">
    <property type="entry name" value="Winged helix-like DNA-binding domain superfamily/Winged helix DNA-binding domain"/>
    <property type="match status" value="1"/>
</dbReference>
<reference evidence="1 2" key="1">
    <citation type="submission" date="2014-10" db="EMBL/GenBank/DDBJ databases">
        <title>Draft genome of the hookworm Ancylostoma caninum.</title>
        <authorList>
            <person name="Mitreva M."/>
        </authorList>
    </citation>
    <scope>NUCLEOTIDE SEQUENCE [LARGE SCALE GENOMIC DNA]</scope>
    <source>
        <strain evidence="1 2">Baltimore</strain>
    </source>
</reference>
<gene>
    <name evidence="1" type="ORF">ANCCAN_15095</name>
</gene>
<protein>
    <recommendedName>
        <fullName evidence="3">Transposase Tc1-like domain-containing protein</fullName>
    </recommendedName>
</protein>
<dbReference type="Proteomes" id="UP000252519">
    <property type="component" value="Unassembled WGS sequence"/>
</dbReference>
<dbReference type="AlphaFoldDB" id="A0A368G3S6"/>
<keyword evidence="2" id="KW-1185">Reference proteome</keyword>
<organism evidence="1 2">
    <name type="scientific">Ancylostoma caninum</name>
    <name type="common">Dog hookworm</name>
    <dbReference type="NCBI Taxonomy" id="29170"/>
    <lineage>
        <taxon>Eukaryota</taxon>
        <taxon>Metazoa</taxon>
        <taxon>Ecdysozoa</taxon>
        <taxon>Nematoda</taxon>
        <taxon>Chromadorea</taxon>
        <taxon>Rhabditida</taxon>
        <taxon>Rhabditina</taxon>
        <taxon>Rhabditomorpha</taxon>
        <taxon>Strongyloidea</taxon>
        <taxon>Ancylostomatidae</taxon>
        <taxon>Ancylostomatinae</taxon>
        <taxon>Ancylostoma</taxon>
    </lineage>
</organism>
<evidence type="ECO:0008006" key="3">
    <source>
        <dbReference type="Google" id="ProtNLM"/>
    </source>
</evidence>
<evidence type="ECO:0000313" key="2">
    <source>
        <dbReference type="Proteomes" id="UP000252519"/>
    </source>
</evidence>
<dbReference type="OrthoDB" id="5823189at2759"/>
<dbReference type="EMBL" id="JOJR01000364">
    <property type="protein sequence ID" value="RCN39002.1"/>
    <property type="molecule type" value="Genomic_DNA"/>
</dbReference>
<evidence type="ECO:0000313" key="1">
    <source>
        <dbReference type="EMBL" id="RCN39002.1"/>
    </source>
</evidence>
<comment type="caution">
    <text evidence="1">The sequence shown here is derived from an EMBL/GenBank/DDBJ whole genome shotgun (WGS) entry which is preliminary data.</text>
</comment>
<sequence>MRAQLGLNVSKMTIWRSVQRNTKITREIMRKALRLTPQHKEAHLLFARSNMTTQWDKVIFSDEKSSTWMDPMGIVIIGIIGGGT</sequence>